<keyword evidence="2" id="KW-0805">Transcription regulation</keyword>
<keyword evidence="3" id="KW-0804">Transcription</keyword>
<keyword evidence="8" id="KW-1185">Reference proteome</keyword>
<sequence length="778" mass="84805">MPAGAADTEPTRRRLRRGTSSCHECRRRKVRCDFDPGSAGSCTPCRRRRLECVPQLKQAFDYDVSTTSRYRKVRQRLVRLEALVDQLLKQVQQPAAAASFSARAKNGPNAEALTKVPRGSRVSPARAAARQRTISNGDSGCTSTAQLVAPAHAQQTAINTRNTTTTANITKSSVAASLDALTQFLRSLFPPQEVVVLIVARGDPPGSPLRKYRQVNGFLMDDAAANTTFTTTATATATTTTNNNTNNNSHNSHNYDQEQGQYDVILSPKAAAAAAHPLILARKLVELAICLQQLAHDDSNGPAHAAAAARFVDAASRHVTSSVNDRLLSCIDGIELLMLEGVYHVNRGDWRHGWQTFRRALSIASALGLGRASHNNESGNGRSNGGSVLSNKAEVERVWFRLVYSDRYMSLIRGVPHAVTDDSSLGAMDGTDLRRLERVHAVVTGRIASRNEQLRLAGFWGGGVPDKQQADQAYRETLNIDDDMKQAAYLVSPETWRLPVPAVNPTQPPLPPTPAEIKQTTARLFIQLKHFHLLVLLHFPYFMHSLDCRQLSSPSSSSSWARGNRSYSISAAVHAGREVLSRFLIYRALRQVPLFYRGFDLMAVTAAVVLLLAHLGGGGGGDALEHQRPGHLQMVSQAAACFESMDARGTDPASRSAARLLRALAAAERDVATARKTGPGRQGESLLWREDGPVGGDVTCGVIEEPGGRRFTVPHFGVIHVVRWQGAMAASQIIMPQVKHHDSWGTRTTEQQWPQQEGQQEGQFGLAGTEPIFDLPRA</sequence>
<keyword evidence="4" id="KW-0539">Nucleus</keyword>
<protein>
    <recommendedName>
        <fullName evidence="6">Zn(2)-C6 fungal-type domain-containing protein</fullName>
    </recommendedName>
</protein>
<dbReference type="GO" id="GO:0008270">
    <property type="term" value="F:zinc ion binding"/>
    <property type="evidence" value="ECO:0007669"/>
    <property type="project" value="InterPro"/>
</dbReference>
<dbReference type="Pfam" id="PF04082">
    <property type="entry name" value="Fungal_trans"/>
    <property type="match status" value="1"/>
</dbReference>
<dbReference type="CDD" id="cd00067">
    <property type="entry name" value="GAL4"/>
    <property type="match status" value="1"/>
</dbReference>
<evidence type="ECO:0000256" key="1">
    <source>
        <dbReference type="ARBA" id="ARBA00022723"/>
    </source>
</evidence>
<evidence type="ECO:0000259" key="6">
    <source>
        <dbReference type="PROSITE" id="PS50048"/>
    </source>
</evidence>
<evidence type="ECO:0000256" key="3">
    <source>
        <dbReference type="ARBA" id="ARBA00023163"/>
    </source>
</evidence>
<dbReference type="STRING" id="573729.G2QDF8"/>
<dbReference type="Pfam" id="PF00172">
    <property type="entry name" value="Zn_clus"/>
    <property type="match status" value="1"/>
</dbReference>
<dbReference type="InterPro" id="IPR001138">
    <property type="entry name" value="Zn2Cys6_DnaBD"/>
</dbReference>
<dbReference type="OrthoDB" id="5392779at2759"/>
<dbReference type="GO" id="GO:0000981">
    <property type="term" value="F:DNA-binding transcription factor activity, RNA polymerase II-specific"/>
    <property type="evidence" value="ECO:0007669"/>
    <property type="project" value="InterPro"/>
</dbReference>
<dbReference type="SMART" id="SM00066">
    <property type="entry name" value="GAL4"/>
    <property type="match status" value="1"/>
</dbReference>
<dbReference type="GeneID" id="11509602"/>
<dbReference type="PROSITE" id="PS00463">
    <property type="entry name" value="ZN2_CY6_FUNGAL_1"/>
    <property type="match status" value="1"/>
</dbReference>
<dbReference type="CDD" id="cd12148">
    <property type="entry name" value="fungal_TF_MHR"/>
    <property type="match status" value="1"/>
</dbReference>
<proteinExistence type="predicted"/>
<gene>
    <name evidence="7" type="ORF">MYCTH_2305582</name>
</gene>
<dbReference type="RefSeq" id="XP_003663568.1">
    <property type="nucleotide sequence ID" value="XM_003663520.1"/>
</dbReference>
<evidence type="ECO:0000313" key="8">
    <source>
        <dbReference type="Proteomes" id="UP000007322"/>
    </source>
</evidence>
<feature type="compositionally biased region" description="Low complexity" evidence="5">
    <location>
        <begin position="750"/>
        <end position="764"/>
    </location>
</feature>
<evidence type="ECO:0000256" key="5">
    <source>
        <dbReference type="SAM" id="MobiDB-lite"/>
    </source>
</evidence>
<reference evidence="7 8" key="1">
    <citation type="journal article" date="2011" name="Nat. Biotechnol.">
        <title>Comparative genomic analysis of the thermophilic biomass-degrading fungi Myceliophthora thermophila and Thielavia terrestris.</title>
        <authorList>
            <person name="Berka R.M."/>
            <person name="Grigoriev I.V."/>
            <person name="Otillar R."/>
            <person name="Salamov A."/>
            <person name="Grimwood J."/>
            <person name="Reid I."/>
            <person name="Ishmael N."/>
            <person name="John T."/>
            <person name="Darmond C."/>
            <person name="Moisan M.-C."/>
            <person name="Henrissat B."/>
            <person name="Coutinho P.M."/>
            <person name="Lombard V."/>
            <person name="Natvig D.O."/>
            <person name="Lindquist E."/>
            <person name="Schmutz J."/>
            <person name="Lucas S."/>
            <person name="Harris P."/>
            <person name="Powlowski J."/>
            <person name="Bellemare A."/>
            <person name="Taylor D."/>
            <person name="Butler G."/>
            <person name="de Vries R.P."/>
            <person name="Allijn I.E."/>
            <person name="van den Brink J."/>
            <person name="Ushinsky S."/>
            <person name="Storms R."/>
            <person name="Powell A.J."/>
            <person name="Paulsen I.T."/>
            <person name="Elbourne L.D.H."/>
            <person name="Baker S.E."/>
            <person name="Magnuson J."/>
            <person name="LaBoissiere S."/>
            <person name="Clutterbuck A.J."/>
            <person name="Martinez D."/>
            <person name="Wogulis M."/>
            <person name="de Leon A.L."/>
            <person name="Rey M.W."/>
            <person name="Tsang A."/>
        </authorList>
    </citation>
    <scope>NUCLEOTIDE SEQUENCE [LARGE SCALE GENOMIC DNA]</scope>
    <source>
        <strain evidence="8">ATCC 42464 / BCRC 31852 / DSM 1799</strain>
    </source>
</reference>
<dbReference type="PROSITE" id="PS50048">
    <property type="entry name" value="ZN2_CY6_FUNGAL_2"/>
    <property type="match status" value="1"/>
</dbReference>
<dbReference type="InParanoid" id="G2QDF8"/>
<dbReference type="Gene3D" id="4.10.240.10">
    <property type="entry name" value="Zn(2)-C6 fungal-type DNA-binding domain"/>
    <property type="match status" value="1"/>
</dbReference>
<dbReference type="eggNOG" id="ENOG502SIUF">
    <property type="taxonomic scope" value="Eukaryota"/>
</dbReference>
<dbReference type="InterPro" id="IPR007219">
    <property type="entry name" value="XnlR_reg_dom"/>
</dbReference>
<dbReference type="PANTHER" id="PTHR47840">
    <property type="entry name" value="ZN(II)2CYS6 TRANSCRIPTION FACTOR (EUROFUNG)-RELATED"/>
    <property type="match status" value="1"/>
</dbReference>
<name>G2QDF8_THET4</name>
<dbReference type="Proteomes" id="UP000007322">
    <property type="component" value="Chromosome 3"/>
</dbReference>
<evidence type="ECO:0000256" key="4">
    <source>
        <dbReference type="ARBA" id="ARBA00023242"/>
    </source>
</evidence>
<dbReference type="OMA" id="AICLQQS"/>
<evidence type="ECO:0000256" key="2">
    <source>
        <dbReference type="ARBA" id="ARBA00023015"/>
    </source>
</evidence>
<feature type="region of interest" description="Disordered" evidence="5">
    <location>
        <begin position="742"/>
        <end position="770"/>
    </location>
</feature>
<feature type="domain" description="Zn(2)-C6 fungal-type" evidence="6">
    <location>
        <begin position="21"/>
        <end position="53"/>
    </location>
</feature>
<dbReference type="PANTHER" id="PTHR47840:SF1">
    <property type="entry name" value="ZN(II)2CYS6 TRANSCRIPTION FACTOR (EUROFUNG)"/>
    <property type="match status" value="1"/>
</dbReference>
<dbReference type="SUPFAM" id="SSF57701">
    <property type="entry name" value="Zn2/Cys6 DNA-binding domain"/>
    <property type="match status" value="1"/>
</dbReference>
<dbReference type="HOGENOM" id="CLU_004804_0_2_1"/>
<keyword evidence="1" id="KW-0479">Metal-binding</keyword>
<dbReference type="AlphaFoldDB" id="G2QDF8"/>
<accession>G2QDF8</accession>
<organism evidence="7 8">
    <name type="scientific">Thermothelomyces thermophilus (strain ATCC 42464 / BCRC 31852 / DSM 1799)</name>
    <name type="common">Sporotrichum thermophile</name>
    <dbReference type="NCBI Taxonomy" id="573729"/>
    <lineage>
        <taxon>Eukaryota</taxon>
        <taxon>Fungi</taxon>
        <taxon>Dikarya</taxon>
        <taxon>Ascomycota</taxon>
        <taxon>Pezizomycotina</taxon>
        <taxon>Sordariomycetes</taxon>
        <taxon>Sordariomycetidae</taxon>
        <taxon>Sordariales</taxon>
        <taxon>Chaetomiaceae</taxon>
        <taxon>Thermothelomyces</taxon>
    </lineage>
</organism>
<dbReference type="GO" id="GO:0003677">
    <property type="term" value="F:DNA binding"/>
    <property type="evidence" value="ECO:0007669"/>
    <property type="project" value="InterPro"/>
</dbReference>
<dbReference type="EMBL" id="CP003004">
    <property type="protein sequence ID" value="AEO58323.1"/>
    <property type="molecule type" value="Genomic_DNA"/>
</dbReference>
<dbReference type="InterPro" id="IPR036864">
    <property type="entry name" value="Zn2-C6_fun-type_DNA-bd_sf"/>
</dbReference>
<dbReference type="KEGG" id="mtm:MYCTH_2305582"/>
<dbReference type="GO" id="GO:0006351">
    <property type="term" value="P:DNA-templated transcription"/>
    <property type="evidence" value="ECO:0007669"/>
    <property type="project" value="InterPro"/>
</dbReference>
<dbReference type="VEuPathDB" id="FungiDB:MYCTH_2305582"/>
<evidence type="ECO:0000313" key="7">
    <source>
        <dbReference type="EMBL" id="AEO58323.1"/>
    </source>
</evidence>